<dbReference type="PRINTS" id="PR00633">
    <property type="entry name" value="RCCNDNSATION"/>
</dbReference>
<dbReference type="InterPro" id="IPR000408">
    <property type="entry name" value="Reg_chr_condens"/>
</dbReference>
<feature type="region of interest" description="Disordered" evidence="2">
    <location>
        <begin position="380"/>
        <end position="399"/>
    </location>
</feature>
<dbReference type="PROSITE" id="PS00626">
    <property type="entry name" value="RCC1_2"/>
    <property type="match status" value="1"/>
</dbReference>
<dbReference type="AlphaFoldDB" id="A0A9W9JZK8"/>
<feature type="region of interest" description="Disordered" evidence="2">
    <location>
        <begin position="14"/>
        <end position="43"/>
    </location>
</feature>
<feature type="repeat" description="RCC1" evidence="1">
    <location>
        <begin position="1"/>
        <end position="63"/>
    </location>
</feature>
<dbReference type="InterPro" id="IPR051553">
    <property type="entry name" value="Ran_GTPase-activating"/>
</dbReference>
<feature type="compositionally biased region" description="Polar residues" evidence="2">
    <location>
        <begin position="380"/>
        <end position="389"/>
    </location>
</feature>
<feature type="compositionally biased region" description="Basic and acidic residues" evidence="2">
    <location>
        <begin position="390"/>
        <end position="399"/>
    </location>
</feature>
<dbReference type="InterPro" id="IPR009091">
    <property type="entry name" value="RCC1/BLIP-II"/>
</dbReference>
<reference evidence="3" key="2">
    <citation type="journal article" date="2023" name="IMA Fungus">
        <title>Comparative genomic study of the Penicillium genus elucidates a diverse pangenome and 15 lateral gene transfer events.</title>
        <authorList>
            <person name="Petersen C."/>
            <person name="Sorensen T."/>
            <person name="Nielsen M.R."/>
            <person name="Sondergaard T.E."/>
            <person name="Sorensen J.L."/>
            <person name="Fitzpatrick D.A."/>
            <person name="Frisvad J.C."/>
            <person name="Nielsen K.L."/>
        </authorList>
    </citation>
    <scope>NUCLEOTIDE SEQUENCE</scope>
    <source>
        <strain evidence="3">IBT 30069</strain>
    </source>
</reference>
<evidence type="ECO:0000313" key="3">
    <source>
        <dbReference type="EMBL" id="KAJ5087508.1"/>
    </source>
</evidence>
<gene>
    <name evidence="3" type="ORF">N7456_011124</name>
</gene>
<dbReference type="OrthoDB" id="5370059at2759"/>
<feature type="repeat" description="RCC1" evidence="1">
    <location>
        <begin position="400"/>
        <end position="437"/>
    </location>
</feature>
<proteinExistence type="predicted"/>
<feature type="compositionally biased region" description="Polar residues" evidence="2">
    <location>
        <begin position="23"/>
        <end position="35"/>
    </location>
</feature>
<feature type="region of interest" description="Disordered" evidence="2">
    <location>
        <begin position="294"/>
        <end position="322"/>
    </location>
</feature>
<feature type="compositionally biased region" description="Basic and acidic residues" evidence="2">
    <location>
        <begin position="294"/>
        <end position="309"/>
    </location>
</feature>
<evidence type="ECO:0000256" key="2">
    <source>
        <dbReference type="SAM" id="MobiDB-lite"/>
    </source>
</evidence>
<feature type="region of interest" description="Disordered" evidence="2">
    <location>
        <begin position="161"/>
        <end position="180"/>
    </location>
</feature>
<organism evidence="3 4">
    <name type="scientific">Penicillium angulare</name>
    <dbReference type="NCBI Taxonomy" id="116970"/>
    <lineage>
        <taxon>Eukaryota</taxon>
        <taxon>Fungi</taxon>
        <taxon>Dikarya</taxon>
        <taxon>Ascomycota</taxon>
        <taxon>Pezizomycotina</taxon>
        <taxon>Eurotiomycetes</taxon>
        <taxon>Eurotiomycetidae</taxon>
        <taxon>Eurotiales</taxon>
        <taxon>Aspergillaceae</taxon>
        <taxon>Penicillium</taxon>
    </lineage>
</organism>
<evidence type="ECO:0000256" key="1">
    <source>
        <dbReference type="PROSITE-ProRule" id="PRU00235"/>
    </source>
</evidence>
<evidence type="ECO:0000313" key="4">
    <source>
        <dbReference type="Proteomes" id="UP001149165"/>
    </source>
</evidence>
<comment type="caution">
    <text evidence="3">The sequence shown here is derived from an EMBL/GenBank/DDBJ whole genome shotgun (WGS) entry which is preliminary data.</text>
</comment>
<dbReference type="Pfam" id="PF00415">
    <property type="entry name" value="RCC1"/>
    <property type="match status" value="1"/>
</dbReference>
<feature type="region of interest" description="Disordered" evidence="2">
    <location>
        <begin position="334"/>
        <end position="353"/>
    </location>
</feature>
<name>A0A9W9JZK8_9EURO</name>
<evidence type="ECO:0008006" key="5">
    <source>
        <dbReference type="Google" id="ProtNLM"/>
    </source>
</evidence>
<protein>
    <recommendedName>
        <fullName evidence="5">Regulator of chromosome condensation, RCC1</fullName>
    </recommendedName>
</protein>
<dbReference type="PROSITE" id="PS50012">
    <property type="entry name" value="RCC1_3"/>
    <property type="match status" value="3"/>
</dbReference>
<sequence length="494" mass="53269">MNLFAFGSNGCGQLGLGHEEDVSTPTKCQFTPPTNEQDQEQKQKDKIIQIAAGGNHTLLLTETGSVYASGCNTDGRCGISPQNLNDQHDQDQDQDQARTQTHEYNTNINTFQRVILTDSTGTTVDKFKCIAATWEGSILVSEIETNNEMKPDKVFVHGSSTKGELGHNSTTLSPGTSLPNFPPQNTSIRSITASMNHAVVVLSNGTVYGWGASRKGQLGQNLKSEKIIFTPSEIEVPFLATQAVSGREFTFIVGDKSKGEIVVLGDQLNRWGICDVADEKRLRERIRIRIRERERQAQTQVEERDREQEQEQGNESGNEKSGIQLEARATLASVDSGISSHSHASTSATSPTASTMWGFEDIGASWHGIYVLVRAGTGTRAQLDNPNPKSESESDKNEDGIIVSWGRNDRGQLPDSTLPSVQRLAVGSEHALVLLADGSVAAFGWGEHGNCGPDTDNRGNVSGFKVISLDASLNGNGRVVGVGAGCATSWVIVD</sequence>
<dbReference type="PANTHER" id="PTHR45982">
    <property type="entry name" value="REGULATOR OF CHROMOSOME CONDENSATION"/>
    <property type="match status" value="1"/>
</dbReference>
<dbReference type="EMBL" id="JAPQKH010000007">
    <property type="protein sequence ID" value="KAJ5087508.1"/>
    <property type="molecule type" value="Genomic_DNA"/>
</dbReference>
<dbReference type="Proteomes" id="UP001149165">
    <property type="component" value="Unassembled WGS sequence"/>
</dbReference>
<dbReference type="Pfam" id="PF13540">
    <property type="entry name" value="RCC1_2"/>
    <property type="match status" value="1"/>
</dbReference>
<reference evidence="3" key="1">
    <citation type="submission" date="2022-11" db="EMBL/GenBank/DDBJ databases">
        <authorList>
            <person name="Petersen C."/>
        </authorList>
    </citation>
    <scope>NUCLEOTIDE SEQUENCE</scope>
    <source>
        <strain evidence="3">IBT 30069</strain>
    </source>
</reference>
<dbReference type="Gene3D" id="2.130.10.30">
    <property type="entry name" value="Regulator of chromosome condensation 1/beta-lactamase-inhibitor protein II"/>
    <property type="match status" value="2"/>
</dbReference>
<dbReference type="PANTHER" id="PTHR45982:SF1">
    <property type="entry name" value="REGULATOR OF CHROMOSOME CONDENSATION"/>
    <property type="match status" value="1"/>
</dbReference>
<accession>A0A9W9JZK8</accession>
<keyword evidence="4" id="KW-1185">Reference proteome</keyword>
<dbReference type="SUPFAM" id="SSF50985">
    <property type="entry name" value="RCC1/BLIP-II"/>
    <property type="match status" value="1"/>
</dbReference>
<feature type="repeat" description="RCC1" evidence="1">
    <location>
        <begin position="205"/>
        <end position="256"/>
    </location>
</feature>